<accession>A0A9W5RZT9</accession>
<proteinExistence type="predicted"/>
<name>A0A9W5RZT9_9BACL</name>
<protein>
    <submittedName>
        <fullName evidence="2">Tyrosine protein kinase</fullName>
    </submittedName>
</protein>
<gene>
    <name evidence="2" type="ORF">BG53_07825</name>
</gene>
<keyword evidence="3" id="KW-1185">Reference proteome</keyword>
<dbReference type="RefSeq" id="WP_051587975.1">
    <property type="nucleotide sequence ID" value="NZ_KK082161.1"/>
</dbReference>
<keyword evidence="2" id="KW-0418">Kinase</keyword>
<dbReference type="Proteomes" id="UP000053750">
    <property type="component" value="Unassembled WGS sequence"/>
</dbReference>
<reference evidence="2 3" key="1">
    <citation type="submission" date="2014-02" db="EMBL/GenBank/DDBJ databases">
        <title>Genome sequence of Paenibacillus darwinianus reveals adaptive mechanisms for survival in Antarctic soils.</title>
        <authorList>
            <person name="Dsouza M."/>
            <person name="Taylor M.W."/>
            <person name="Turner S.J."/>
            <person name="Aislabie J."/>
        </authorList>
    </citation>
    <scope>NUCLEOTIDE SEQUENCE [LARGE SCALE GENOMIC DNA]</scope>
    <source>
        <strain evidence="2 3">CE1</strain>
    </source>
</reference>
<evidence type="ECO:0000313" key="3">
    <source>
        <dbReference type="Proteomes" id="UP000053750"/>
    </source>
</evidence>
<comment type="caution">
    <text evidence="2">The sequence shown here is derived from an EMBL/GenBank/DDBJ whole genome shotgun (WGS) entry which is preliminary data.</text>
</comment>
<dbReference type="EMBL" id="JFHU01000214">
    <property type="protein sequence ID" value="EXX85713.1"/>
    <property type="molecule type" value="Genomic_DNA"/>
</dbReference>
<dbReference type="GO" id="GO:0016301">
    <property type="term" value="F:kinase activity"/>
    <property type="evidence" value="ECO:0007669"/>
    <property type="project" value="UniProtKB-KW"/>
</dbReference>
<dbReference type="AlphaFoldDB" id="A0A9W5RZT9"/>
<organism evidence="2 3">
    <name type="scientific">Paenibacillus darwinianus</name>
    <dbReference type="NCBI Taxonomy" id="1380763"/>
    <lineage>
        <taxon>Bacteria</taxon>
        <taxon>Bacillati</taxon>
        <taxon>Bacillota</taxon>
        <taxon>Bacilli</taxon>
        <taxon>Bacillales</taxon>
        <taxon>Paenibacillaceae</taxon>
        <taxon>Paenibacillus</taxon>
    </lineage>
</organism>
<keyword evidence="2" id="KW-0808">Transferase</keyword>
<feature type="compositionally biased region" description="Basic residues" evidence="1">
    <location>
        <begin position="150"/>
        <end position="159"/>
    </location>
</feature>
<evidence type="ECO:0000313" key="2">
    <source>
        <dbReference type="EMBL" id="EXX85713.1"/>
    </source>
</evidence>
<evidence type="ECO:0000256" key="1">
    <source>
        <dbReference type="SAM" id="MobiDB-lite"/>
    </source>
</evidence>
<sequence>MTQPRNYPGMRSFQQPLESGGAFPGISDPFAFGSGAGPDSGLFGGGGPGIAGFQPGQNLPGFFPGAPQAFQSAAPLAKTGFSLGNLGNLNDLKGMIDRLGGIDGIVATVQKVQKVVSSMQQMAPMFKLIAGSIGKKKSAAVASDDESVPPKRRRRRRRSSSTTRRPGGKKRR</sequence>
<dbReference type="OrthoDB" id="2680668at2"/>
<feature type="region of interest" description="Disordered" evidence="1">
    <location>
        <begin position="134"/>
        <end position="172"/>
    </location>
</feature>